<evidence type="ECO:0000313" key="2">
    <source>
        <dbReference type="Proteomes" id="UP001454036"/>
    </source>
</evidence>
<dbReference type="EMBL" id="BAABME010009294">
    <property type="protein sequence ID" value="GAA0174899.1"/>
    <property type="molecule type" value="Genomic_DNA"/>
</dbReference>
<accession>A0AAV3RET3</accession>
<evidence type="ECO:0000313" key="1">
    <source>
        <dbReference type="EMBL" id="GAA0174899.1"/>
    </source>
</evidence>
<protein>
    <submittedName>
        <fullName evidence="1">Uncharacterized protein</fullName>
    </submittedName>
</protein>
<comment type="caution">
    <text evidence="1">The sequence shown here is derived from an EMBL/GenBank/DDBJ whole genome shotgun (WGS) entry which is preliminary data.</text>
</comment>
<reference evidence="1 2" key="1">
    <citation type="submission" date="2024-01" db="EMBL/GenBank/DDBJ databases">
        <title>The complete chloroplast genome sequence of Lithospermum erythrorhizon: insights into the phylogenetic relationship among Boraginaceae species and the maternal lineages of purple gromwells.</title>
        <authorList>
            <person name="Okada T."/>
            <person name="Watanabe K."/>
        </authorList>
    </citation>
    <scope>NUCLEOTIDE SEQUENCE [LARGE SCALE GENOMIC DNA]</scope>
</reference>
<gene>
    <name evidence="1" type="ORF">LIER_28187</name>
</gene>
<dbReference type="Proteomes" id="UP001454036">
    <property type="component" value="Unassembled WGS sequence"/>
</dbReference>
<keyword evidence="2" id="KW-1185">Reference proteome</keyword>
<proteinExistence type="predicted"/>
<organism evidence="1 2">
    <name type="scientific">Lithospermum erythrorhizon</name>
    <name type="common">Purple gromwell</name>
    <name type="synonym">Lithospermum officinale var. erythrorhizon</name>
    <dbReference type="NCBI Taxonomy" id="34254"/>
    <lineage>
        <taxon>Eukaryota</taxon>
        <taxon>Viridiplantae</taxon>
        <taxon>Streptophyta</taxon>
        <taxon>Embryophyta</taxon>
        <taxon>Tracheophyta</taxon>
        <taxon>Spermatophyta</taxon>
        <taxon>Magnoliopsida</taxon>
        <taxon>eudicotyledons</taxon>
        <taxon>Gunneridae</taxon>
        <taxon>Pentapetalae</taxon>
        <taxon>asterids</taxon>
        <taxon>lamiids</taxon>
        <taxon>Boraginales</taxon>
        <taxon>Boraginaceae</taxon>
        <taxon>Boraginoideae</taxon>
        <taxon>Lithospermeae</taxon>
        <taxon>Lithospermum</taxon>
    </lineage>
</organism>
<name>A0AAV3RET3_LITER</name>
<dbReference type="AlphaFoldDB" id="A0AAV3RET3"/>
<sequence>MNHELMTEEEIKNIMQHFSEDDSGNHGSSSGGNVSFCSFAQPLTPCTGTPATGEKVTGTFNVDFIEDDMERFLALLELPPYSDDSFITPP</sequence>